<gene>
    <name evidence="3" type="ORF">EA472_19305</name>
</gene>
<dbReference type="OrthoDB" id="31512at2157"/>
<evidence type="ECO:0000313" key="4">
    <source>
        <dbReference type="Proteomes" id="UP000281431"/>
    </source>
</evidence>
<name>A0A3N6M5W1_NATCH</name>
<keyword evidence="2" id="KW-0812">Transmembrane</keyword>
<feature type="transmembrane region" description="Helical" evidence="2">
    <location>
        <begin position="52"/>
        <end position="71"/>
    </location>
</feature>
<comment type="caution">
    <text evidence="3">The sequence shown here is derived from an EMBL/GenBank/DDBJ whole genome shotgun (WGS) entry which is preliminary data.</text>
</comment>
<dbReference type="InterPro" id="IPR006311">
    <property type="entry name" value="TAT_signal"/>
</dbReference>
<evidence type="ECO:0000256" key="2">
    <source>
        <dbReference type="SAM" id="Phobius"/>
    </source>
</evidence>
<proteinExistence type="predicted"/>
<accession>A0A3N6M5W1</accession>
<protein>
    <submittedName>
        <fullName evidence="3">Uncharacterized protein</fullName>
    </submittedName>
</protein>
<dbReference type="InterPro" id="IPR055693">
    <property type="entry name" value="DUF7269"/>
</dbReference>
<dbReference type="Proteomes" id="UP000281431">
    <property type="component" value="Unassembled WGS sequence"/>
</dbReference>
<evidence type="ECO:0000256" key="1">
    <source>
        <dbReference type="SAM" id="MobiDB-lite"/>
    </source>
</evidence>
<dbReference type="EMBL" id="REFZ01000019">
    <property type="protein sequence ID" value="RQG97507.1"/>
    <property type="molecule type" value="Genomic_DNA"/>
</dbReference>
<feature type="region of interest" description="Disordered" evidence="1">
    <location>
        <begin position="211"/>
        <end position="241"/>
    </location>
</feature>
<dbReference type="Pfam" id="PF23933">
    <property type="entry name" value="DUF7269"/>
    <property type="match status" value="1"/>
</dbReference>
<evidence type="ECO:0000313" key="3">
    <source>
        <dbReference type="EMBL" id="RQG97507.1"/>
    </source>
</evidence>
<sequence length="241" mass="25294">MSRTPSRRGLLAVSLSAGALLAVGAAFARRPEFVVALAPRLDSALASLPPGTILLIATLVLVFFASTLGLAGRLRATRPDPLVDSTDSSAAERRKSTARTRPTVGGSFDRYVDRATASDDGARDVRTSAREALVGSLRRTAATTYATRVGVGDERALAAIEEGTWTDDPRAAAFLAGESGPSTPLRCWLFDLARGVDPFEASLEATIDELEALQSQPTRPSESPGRATLTARATEPGVKST</sequence>
<keyword evidence="2" id="KW-1133">Transmembrane helix</keyword>
<organism evidence="3 4">
    <name type="scientific">Natrarchaeobius chitinivorans</name>
    <dbReference type="NCBI Taxonomy" id="1679083"/>
    <lineage>
        <taxon>Archaea</taxon>
        <taxon>Methanobacteriati</taxon>
        <taxon>Methanobacteriota</taxon>
        <taxon>Stenosarchaea group</taxon>
        <taxon>Halobacteria</taxon>
        <taxon>Halobacteriales</taxon>
        <taxon>Natrialbaceae</taxon>
        <taxon>Natrarchaeobius</taxon>
    </lineage>
</organism>
<keyword evidence="4" id="KW-1185">Reference proteome</keyword>
<keyword evidence="2" id="KW-0472">Membrane</keyword>
<dbReference type="PROSITE" id="PS51318">
    <property type="entry name" value="TAT"/>
    <property type="match status" value="1"/>
</dbReference>
<dbReference type="AlphaFoldDB" id="A0A3N6M5W1"/>
<reference evidence="3 4" key="1">
    <citation type="submission" date="2018-10" db="EMBL/GenBank/DDBJ databases">
        <title>Natrarchaeobius chitinivorans gen. nov., sp. nov., and Natrarchaeobius haloalkaliphilus sp. nov., alkaliphilic, chitin-utilizing haloarchaea from hypersaline alkaline lakes.</title>
        <authorList>
            <person name="Sorokin D.Y."/>
            <person name="Elcheninov A.G."/>
            <person name="Kostrikina N.A."/>
            <person name="Bale N.J."/>
            <person name="Sinninghe Damste J.S."/>
            <person name="Khijniak T.V."/>
            <person name="Kublanov I.V."/>
            <person name="Toshchakov S.V."/>
        </authorList>
    </citation>
    <scope>NUCLEOTIDE SEQUENCE [LARGE SCALE GENOMIC DNA]</scope>
    <source>
        <strain evidence="3 4">AArcht7</strain>
    </source>
</reference>
<feature type="region of interest" description="Disordered" evidence="1">
    <location>
        <begin position="79"/>
        <end position="105"/>
    </location>
</feature>